<dbReference type="PANTHER" id="PTHR13159">
    <property type="entry name" value="RADIAL SPOKEHEAD-RELATED"/>
    <property type="match status" value="1"/>
</dbReference>
<organism evidence="7 8">
    <name type="scientific">Oikopleura dioica</name>
    <name type="common">Tunicate</name>
    <dbReference type="NCBI Taxonomy" id="34765"/>
    <lineage>
        <taxon>Eukaryota</taxon>
        <taxon>Metazoa</taxon>
        <taxon>Chordata</taxon>
        <taxon>Tunicata</taxon>
        <taxon>Appendicularia</taxon>
        <taxon>Copelata</taxon>
        <taxon>Oikopleuridae</taxon>
        <taxon>Oikopleura</taxon>
    </lineage>
</organism>
<feature type="compositionally biased region" description="Acidic residues" evidence="6">
    <location>
        <begin position="169"/>
        <end position="197"/>
    </location>
</feature>
<dbReference type="Proteomes" id="UP001158576">
    <property type="component" value="Chromosome 2"/>
</dbReference>
<evidence type="ECO:0000256" key="4">
    <source>
        <dbReference type="ARBA" id="ARBA00023212"/>
    </source>
</evidence>
<proteinExistence type="predicted"/>
<evidence type="ECO:0000256" key="2">
    <source>
        <dbReference type="ARBA" id="ARBA00022490"/>
    </source>
</evidence>
<dbReference type="PANTHER" id="PTHR13159:SF0">
    <property type="entry name" value="RADIAL SPOKE HEAD 6 HOMOLOG A"/>
    <property type="match status" value="1"/>
</dbReference>
<sequence length="506" mass="57300">MTTEEAVQAAKAYLSKSENGEPSAYDHMVSLIRNLITERPPNPYQDMESISRDLKKNSSKPDGDILRDVSDASVALKNAELQKTLFSRPDEDGEEAEADDGECIIPDIRQLANDFEETGICLGRDELFRIYLALKKLTETLPLAKCRFWGKIHGRNQNYIVAETQFREGEDEEEKEEEEEEENEDENEEDNDEENNEDALPKSAWKPPPPIPSEDRSTGANKFVYFVCNNPGAEWTRLPDVTPAQIAGARQIKKFFTGDLKTEICAYPPFPGNEENYLRAQIARISAGTQVSPLGFYQFDEDDEGGEDEEEFKSNYIENPEFDGIPVRDLADPSLANWVHHTSHILPQGRTVWHNTNQKPEEGDDEEEDQEDLMDEIEPEQGPSLLTSISEDAEVDNMPAWTARLSSNLVHADHALAVLKSNLWLGATAFSNGKRFENVYIGFGLKYNADNYSPPIPPPFQTEYQVGPEITEVEDPTVEEEQAFKKAQEEELMNAEDMDEEEFEDD</sequence>
<feature type="compositionally biased region" description="Acidic residues" evidence="6">
    <location>
        <begin position="362"/>
        <end position="373"/>
    </location>
</feature>
<dbReference type="InterPro" id="IPR006802">
    <property type="entry name" value="Radial_spoke"/>
</dbReference>
<evidence type="ECO:0000256" key="5">
    <source>
        <dbReference type="ARBA" id="ARBA00023273"/>
    </source>
</evidence>
<evidence type="ECO:0000256" key="1">
    <source>
        <dbReference type="ARBA" id="ARBA00004430"/>
    </source>
</evidence>
<dbReference type="EMBL" id="OU015567">
    <property type="protein sequence ID" value="CAG5112991.1"/>
    <property type="molecule type" value="Genomic_DNA"/>
</dbReference>
<protein>
    <submittedName>
        <fullName evidence="7">Oidioi.mRNA.OKI2018_I69.chr2.g7143.t1.cds</fullName>
    </submittedName>
</protein>
<feature type="region of interest" description="Disordered" evidence="6">
    <location>
        <begin position="164"/>
        <end position="217"/>
    </location>
</feature>
<feature type="region of interest" description="Disordered" evidence="6">
    <location>
        <begin position="1"/>
        <end position="22"/>
    </location>
</feature>
<evidence type="ECO:0000313" key="7">
    <source>
        <dbReference type="EMBL" id="CAG5112991.1"/>
    </source>
</evidence>
<feature type="compositionally biased region" description="Basic and acidic residues" evidence="6">
    <location>
        <begin position="49"/>
        <end position="64"/>
    </location>
</feature>
<keyword evidence="8" id="KW-1185">Reference proteome</keyword>
<comment type="subcellular location">
    <subcellularLocation>
        <location evidence="1">Cytoplasm</location>
        <location evidence="1">Cytoskeleton</location>
        <location evidence="1">Cilium axoneme</location>
    </subcellularLocation>
</comment>
<keyword evidence="3" id="KW-0969">Cilium</keyword>
<keyword evidence="2" id="KW-0963">Cytoplasm</keyword>
<dbReference type="CDD" id="cd22963">
    <property type="entry name" value="DD_CrRSP4-like"/>
    <property type="match status" value="1"/>
</dbReference>
<dbReference type="Pfam" id="PF04712">
    <property type="entry name" value="Radial_spoke"/>
    <property type="match status" value="1"/>
</dbReference>
<evidence type="ECO:0000256" key="6">
    <source>
        <dbReference type="SAM" id="MobiDB-lite"/>
    </source>
</evidence>
<evidence type="ECO:0000313" key="8">
    <source>
        <dbReference type="Proteomes" id="UP001158576"/>
    </source>
</evidence>
<evidence type="ECO:0000256" key="3">
    <source>
        <dbReference type="ARBA" id="ARBA00023069"/>
    </source>
</evidence>
<name>A0ABN7TEC1_OIKDI</name>
<feature type="region of interest" description="Disordered" evidence="6">
    <location>
        <begin position="38"/>
        <end position="64"/>
    </location>
</feature>
<keyword evidence="4" id="KW-0206">Cytoskeleton</keyword>
<reference evidence="7 8" key="1">
    <citation type="submission" date="2021-04" db="EMBL/GenBank/DDBJ databases">
        <authorList>
            <person name="Bliznina A."/>
        </authorList>
    </citation>
    <scope>NUCLEOTIDE SEQUENCE [LARGE SCALE GENOMIC DNA]</scope>
</reference>
<feature type="region of interest" description="Disordered" evidence="6">
    <location>
        <begin position="354"/>
        <end position="373"/>
    </location>
</feature>
<gene>
    <name evidence="7" type="ORF">OKIOD_LOCUS15908</name>
</gene>
<keyword evidence="5" id="KW-0966">Cell projection</keyword>
<accession>A0ABN7TEC1</accession>